<dbReference type="GO" id="GO:0032259">
    <property type="term" value="P:methylation"/>
    <property type="evidence" value="ECO:0007669"/>
    <property type="project" value="UniProtKB-KW"/>
</dbReference>
<dbReference type="CDD" id="cd02440">
    <property type="entry name" value="AdoMet_MTases"/>
    <property type="match status" value="1"/>
</dbReference>
<dbReference type="RefSeq" id="WP_152307468.1">
    <property type="nucleotide sequence ID" value="NZ_CP043617.1"/>
</dbReference>
<dbReference type="EMBL" id="CP043617">
    <property type="protein sequence ID" value="QFR49524.1"/>
    <property type="molecule type" value="Genomic_DNA"/>
</dbReference>
<evidence type="ECO:0000256" key="1">
    <source>
        <dbReference type="ARBA" id="ARBA00022679"/>
    </source>
</evidence>
<organism evidence="3 4">
    <name type="scientific">Sulfurimonas lithotrophica</name>
    <dbReference type="NCBI Taxonomy" id="2590022"/>
    <lineage>
        <taxon>Bacteria</taxon>
        <taxon>Pseudomonadati</taxon>
        <taxon>Campylobacterota</taxon>
        <taxon>Epsilonproteobacteria</taxon>
        <taxon>Campylobacterales</taxon>
        <taxon>Sulfurimonadaceae</taxon>
        <taxon>Sulfurimonas</taxon>
    </lineage>
</organism>
<protein>
    <submittedName>
        <fullName evidence="3">Class I SAM-dependent methyltransferase</fullName>
    </submittedName>
</protein>
<dbReference type="AlphaFoldDB" id="A0A5P8P1H4"/>
<dbReference type="Pfam" id="PF08241">
    <property type="entry name" value="Methyltransf_11"/>
    <property type="match status" value="1"/>
</dbReference>
<dbReference type="KEGG" id="sulg:FJR48_07170"/>
<dbReference type="GO" id="GO:0008757">
    <property type="term" value="F:S-adenosylmethionine-dependent methyltransferase activity"/>
    <property type="evidence" value="ECO:0007669"/>
    <property type="project" value="InterPro"/>
</dbReference>
<dbReference type="InterPro" id="IPR013216">
    <property type="entry name" value="Methyltransf_11"/>
</dbReference>
<gene>
    <name evidence="3" type="ORF">FJR48_07170</name>
</gene>
<dbReference type="PANTHER" id="PTHR43861">
    <property type="entry name" value="TRANS-ACONITATE 2-METHYLTRANSFERASE-RELATED"/>
    <property type="match status" value="1"/>
</dbReference>
<sequence>MQDNFKHKAKEWDSKSIRVQNALTIAKAIKDRVKLTPDMHLMDFGVGTGLLGFEVLKDVKSMVGIDTSKGMLEKLEEKNSDDLKIKPICQDIIQNPLEDKFDGIISSMTLHHVKDLNKFFTTVKNNLNENGFIAIADLESEDGTFHSDNTGVYHFGFDKDELCNIVKSCGFKDTFFQNISTIQKPHRDFGIFLLVARV</sequence>
<reference evidence="3 4" key="1">
    <citation type="submission" date="2019-09" db="EMBL/GenBank/DDBJ databases">
        <title>Sulfurimonas gotlandica sp. nov., a chemoautotrophic and psychrotolerant epsilonproteobacterium isolated from a pelagic redoxcline, and an emended description of the genus Sulfurimonas.</title>
        <authorList>
            <person name="Wang S."/>
            <person name="Jiang L."/>
            <person name="Shao S."/>
        </authorList>
    </citation>
    <scope>NUCLEOTIDE SEQUENCE [LARGE SCALE GENOMIC DNA]</scope>
    <source>
        <strain evidence="3 4">GYSZ_1</strain>
    </source>
</reference>
<proteinExistence type="predicted"/>
<accession>A0A5P8P1H4</accession>
<keyword evidence="4" id="KW-1185">Reference proteome</keyword>
<keyword evidence="3" id="KW-0489">Methyltransferase</keyword>
<dbReference type="SUPFAM" id="SSF53335">
    <property type="entry name" value="S-adenosyl-L-methionine-dependent methyltransferases"/>
    <property type="match status" value="1"/>
</dbReference>
<dbReference type="Gene3D" id="3.40.50.150">
    <property type="entry name" value="Vaccinia Virus protein VP39"/>
    <property type="match status" value="1"/>
</dbReference>
<keyword evidence="1 3" id="KW-0808">Transferase</keyword>
<dbReference type="PANTHER" id="PTHR43861:SF3">
    <property type="entry name" value="PUTATIVE (AFU_ORTHOLOGUE AFUA_2G14390)-RELATED"/>
    <property type="match status" value="1"/>
</dbReference>
<evidence type="ECO:0000313" key="4">
    <source>
        <dbReference type="Proteomes" id="UP000326944"/>
    </source>
</evidence>
<name>A0A5P8P1H4_9BACT</name>
<dbReference type="OrthoDB" id="9791837at2"/>
<evidence type="ECO:0000259" key="2">
    <source>
        <dbReference type="Pfam" id="PF08241"/>
    </source>
</evidence>
<feature type="domain" description="Methyltransferase type 11" evidence="2">
    <location>
        <begin position="43"/>
        <end position="135"/>
    </location>
</feature>
<evidence type="ECO:0000313" key="3">
    <source>
        <dbReference type="EMBL" id="QFR49524.1"/>
    </source>
</evidence>
<dbReference type="Proteomes" id="UP000326944">
    <property type="component" value="Chromosome"/>
</dbReference>
<dbReference type="InterPro" id="IPR029063">
    <property type="entry name" value="SAM-dependent_MTases_sf"/>
</dbReference>